<dbReference type="Proteomes" id="UP000492820">
    <property type="component" value="Unassembled WGS sequence"/>
</dbReference>
<accession>A0A068W7A2</accession>
<organism evidence="2">
    <name type="scientific">Echinococcus granulosus</name>
    <name type="common">Hydatid tapeworm</name>
    <dbReference type="NCBI Taxonomy" id="6210"/>
    <lineage>
        <taxon>Eukaryota</taxon>
        <taxon>Metazoa</taxon>
        <taxon>Spiralia</taxon>
        <taxon>Lophotrochozoa</taxon>
        <taxon>Platyhelminthes</taxon>
        <taxon>Cestoda</taxon>
        <taxon>Eucestoda</taxon>
        <taxon>Cyclophyllidea</taxon>
        <taxon>Taeniidae</taxon>
        <taxon>Echinococcus</taxon>
        <taxon>Echinococcus granulosus group</taxon>
    </lineage>
</organism>
<feature type="region of interest" description="Disordered" evidence="1">
    <location>
        <begin position="1"/>
        <end position="117"/>
    </location>
</feature>
<dbReference type="WBParaSite" id="EgrG_000790000">
    <property type="protein sequence ID" value="EgrG_000790000"/>
    <property type="gene ID" value="EgrG_000790000"/>
</dbReference>
<name>A0A068W7A2_ECHGR</name>
<evidence type="ECO:0000313" key="3">
    <source>
        <dbReference type="Proteomes" id="UP000492820"/>
    </source>
</evidence>
<evidence type="ECO:0000313" key="4">
    <source>
        <dbReference type="WBParaSite" id="EgrG_000790000"/>
    </source>
</evidence>
<dbReference type="AlphaFoldDB" id="A0A068W7A2"/>
<reference evidence="4" key="3">
    <citation type="submission" date="2020-10" db="UniProtKB">
        <authorList>
            <consortium name="WormBaseParasite"/>
        </authorList>
    </citation>
    <scope>IDENTIFICATION</scope>
</reference>
<gene>
    <name evidence="2" type="ORF">EgrG_000790000</name>
</gene>
<reference evidence="2 3" key="1">
    <citation type="journal article" date="2013" name="Nature">
        <title>The genomes of four tapeworm species reveal adaptations to parasitism.</title>
        <authorList>
            <person name="Tsai I.J."/>
            <person name="Zarowiecki M."/>
            <person name="Holroyd N."/>
            <person name="Garciarrubio A."/>
            <person name="Sanchez-Flores A."/>
            <person name="Brooks K.L."/>
            <person name="Tracey A."/>
            <person name="Bobes R.J."/>
            <person name="Fragoso G."/>
            <person name="Sciutto E."/>
            <person name="Aslett M."/>
            <person name="Beasley H."/>
            <person name="Bennett H.M."/>
            <person name="Cai J."/>
            <person name="Camicia F."/>
            <person name="Clark R."/>
            <person name="Cucher M."/>
            <person name="De Silva N."/>
            <person name="Day T.A."/>
            <person name="Deplazes P."/>
            <person name="Estrada K."/>
            <person name="Fernandez C."/>
            <person name="Holland P.W."/>
            <person name="Hou J."/>
            <person name="Hu S."/>
            <person name="Huckvale T."/>
            <person name="Hung S.S."/>
            <person name="Kamenetzky L."/>
            <person name="Keane J.A."/>
            <person name="Kiss F."/>
            <person name="Koziol U."/>
            <person name="Lambert O."/>
            <person name="Liu K."/>
            <person name="Luo X."/>
            <person name="Luo Y."/>
            <person name="Macchiaroli N."/>
            <person name="Nichol S."/>
            <person name="Paps J."/>
            <person name="Parkinson J."/>
            <person name="Pouchkina-Stantcheva N."/>
            <person name="Riddiford N."/>
            <person name="Rosenzvit M."/>
            <person name="Salinas G."/>
            <person name="Wasmuth J.D."/>
            <person name="Zamanian M."/>
            <person name="Zheng Y."/>
            <person name="Cai X."/>
            <person name="Soberon X."/>
            <person name="Olson P.D."/>
            <person name="Laclette J.P."/>
            <person name="Brehm K."/>
            <person name="Berriman M."/>
            <person name="Garciarrubio A."/>
            <person name="Bobes R.J."/>
            <person name="Fragoso G."/>
            <person name="Sanchez-Flores A."/>
            <person name="Estrada K."/>
            <person name="Cevallos M.A."/>
            <person name="Morett E."/>
            <person name="Gonzalez V."/>
            <person name="Portillo T."/>
            <person name="Ochoa-Leyva A."/>
            <person name="Jose M.V."/>
            <person name="Sciutto E."/>
            <person name="Landa A."/>
            <person name="Jimenez L."/>
            <person name="Valdes V."/>
            <person name="Carrero J.C."/>
            <person name="Larralde C."/>
            <person name="Morales-Montor J."/>
            <person name="Limon-Lason J."/>
            <person name="Soberon X."/>
            <person name="Laclette J.P."/>
        </authorList>
    </citation>
    <scope>NUCLEOTIDE SEQUENCE [LARGE SCALE GENOMIC DNA]</scope>
</reference>
<reference evidence="2" key="2">
    <citation type="submission" date="2014-06" db="EMBL/GenBank/DDBJ databases">
        <authorList>
            <person name="Aslett M."/>
        </authorList>
    </citation>
    <scope>NUCLEOTIDE SEQUENCE</scope>
</reference>
<feature type="compositionally biased region" description="Low complexity" evidence="1">
    <location>
        <begin position="21"/>
        <end position="36"/>
    </location>
</feature>
<evidence type="ECO:0000256" key="1">
    <source>
        <dbReference type="SAM" id="MobiDB-lite"/>
    </source>
</evidence>
<sequence>MALHQQRQAKCREVRAASMAQHLQQQQLNQQKQPHNSSNDTQMADNIREFYRTPTMLAEDEPLYSHGQPQQEHQLREEEHEEGFEQGRGGWRGTLMEEQSSTSYDVNSLVEEPDAQDSRAQEAREEVFREGDKFSQQIPLWLPSEEDRRTPTLPWTSSLDAETLMEVGTTPTPGSGRRKSTKKTPAPPPPVTRSQAHSPTSPNPENERLFSRASHSLRCLCATLANYVKYDSACRLAGLNRESVTSLHRALVQCPKPLSLTSLVDAEVEKIPTQPTSRTQSSPASGFHYSKAPPCQFTRPHVHIPTLRSFPLPPMLLSLGPALNRTTTPLSLSLPSPTK</sequence>
<evidence type="ECO:0000313" key="2">
    <source>
        <dbReference type="EMBL" id="CDS15501.1"/>
    </source>
</evidence>
<dbReference type="OrthoDB" id="116380at2759"/>
<protein>
    <submittedName>
        <fullName evidence="2 4">Uncharacterized protein</fullName>
    </submittedName>
</protein>
<feature type="region of interest" description="Disordered" evidence="1">
    <location>
        <begin position="140"/>
        <end position="208"/>
    </location>
</feature>
<feature type="compositionally biased region" description="Polar residues" evidence="1">
    <location>
        <begin position="194"/>
        <end position="204"/>
    </location>
</feature>
<dbReference type="EMBL" id="LK028576">
    <property type="protein sequence ID" value="CDS15501.1"/>
    <property type="molecule type" value="Genomic_DNA"/>
</dbReference>
<feature type="compositionally biased region" description="Polar residues" evidence="1">
    <location>
        <begin position="97"/>
        <end position="106"/>
    </location>
</feature>
<proteinExistence type="predicted"/>